<evidence type="ECO:0000313" key="6">
    <source>
        <dbReference type="EMBL" id="OJJ19009.1"/>
    </source>
</evidence>
<keyword evidence="7" id="KW-1185">Reference proteome</keyword>
<proteinExistence type="predicted"/>
<evidence type="ECO:0000256" key="4">
    <source>
        <dbReference type="PROSITE-ProRule" id="PRU00335"/>
    </source>
</evidence>
<dbReference type="InterPro" id="IPR001647">
    <property type="entry name" value="HTH_TetR"/>
</dbReference>
<dbReference type="SUPFAM" id="SSF46689">
    <property type="entry name" value="Homeodomain-like"/>
    <property type="match status" value="1"/>
</dbReference>
<sequence length="193" mass="21696">MAADQKSKARLATREKILHAASQVILNKGVEALTLDAVARQAEVSKGGLLYHFPNKNALIINLGEQLLQNFEAALQHEFEQDDAPGTPGQWLRAYVRSTERISQESLALFARLSSILVEIPPELLQYFAAYEERFNQHLEADGLDPVQARIIQLAIDGLWFSEVFQMLVPHAEMRDRVVETLLTMTRSLPSTD</sequence>
<dbReference type="InterPro" id="IPR009057">
    <property type="entry name" value="Homeodomain-like_sf"/>
</dbReference>
<feature type="DNA-binding region" description="H-T-H motif" evidence="4">
    <location>
        <begin position="34"/>
        <end position="53"/>
    </location>
</feature>
<feature type="domain" description="HTH tetR-type" evidence="5">
    <location>
        <begin position="11"/>
        <end position="71"/>
    </location>
</feature>
<evidence type="ECO:0000259" key="5">
    <source>
        <dbReference type="PROSITE" id="PS50977"/>
    </source>
</evidence>
<reference evidence="6" key="1">
    <citation type="submission" date="2016-10" db="EMBL/GenBank/DDBJ databases">
        <title>CRISPR-Cas defence system in Roseofilum reptotaenium: evidence of a bacteriophage-cyanobacterium arms race in the coral black band disease.</title>
        <authorList>
            <person name="Buerger P."/>
            <person name="Wood-Charlson E.M."/>
            <person name="Weynberg K.D."/>
            <person name="Willis B."/>
            <person name="Van Oppen M.J."/>
        </authorList>
    </citation>
    <scope>NUCLEOTIDE SEQUENCE [LARGE SCALE GENOMIC DNA]</scope>
    <source>
        <strain evidence="6">AO1-A</strain>
    </source>
</reference>
<dbReference type="Pfam" id="PF00440">
    <property type="entry name" value="TetR_N"/>
    <property type="match status" value="1"/>
</dbReference>
<evidence type="ECO:0000256" key="3">
    <source>
        <dbReference type="ARBA" id="ARBA00023163"/>
    </source>
</evidence>
<gene>
    <name evidence="6" type="ORF">BI308_21865</name>
</gene>
<keyword evidence="3" id="KW-0804">Transcription</keyword>
<dbReference type="PRINTS" id="PR00455">
    <property type="entry name" value="HTHTETR"/>
</dbReference>
<dbReference type="Gene3D" id="1.10.357.10">
    <property type="entry name" value="Tetracycline Repressor, domain 2"/>
    <property type="match status" value="1"/>
</dbReference>
<comment type="caution">
    <text evidence="6">The sequence shown here is derived from an EMBL/GenBank/DDBJ whole genome shotgun (WGS) entry which is preliminary data.</text>
</comment>
<dbReference type="PANTHER" id="PTHR30055">
    <property type="entry name" value="HTH-TYPE TRANSCRIPTIONAL REGULATOR RUTR"/>
    <property type="match status" value="1"/>
</dbReference>
<evidence type="ECO:0000313" key="7">
    <source>
        <dbReference type="Proteomes" id="UP000183940"/>
    </source>
</evidence>
<keyword evidence="2 4" id="KW-0238">DNA-binding</keyword>
<evidence type="ECO:0000256" key="2">
    <source>
        <dbReference type="ARBA" id="ARBA00023125"/>
    </source>
</evidence>
<accession>A0A1L9QLK8</accession>
<evidence type="ECO:0000256" key="1">
    <source>
        <dbReference type="ARBA" id="ARBA00023015"/>
    </source>
</evidence>
<dbReference type="EMBL" id="MLAW01000053">
    <property type="protein sequence ID" value="OJJ19009.1"/>
    <property type="molecule type" value="Genomic_DNA"/>
</dbReference>
<keyword evidence="1" id="KW-0805">Transcription regulation</keyword>
<dbReference type="PROSITE" id="PS50977">
    <property type="entry name" value="HTH_TETR_2"/>
    <property type="match status" value="1"/>
</dbReference>
<dbReference type="Pfam" id="PF17937">
    <property type="entry name" value="TetR_C_28"/>
    <property type="match status" value="1"/>
</dbReference>
<dbReference type="Proteomes" id="UP000183940">
    <property type="component" value="Unassembled WGS sequence"/>
</dbReference>
<dbReference type="SUPFAM" id="SSF48498">
    <property type="entry name" value="Tetracyclin repressor-like, C-terminal domain"/>
    <property type="match status" value="1"/>
</dbReference>
<dbReference type="PANTHER" id="PTHR30055:SF234">
    <property type="entry name" value="HTH-TYPE TRANSCRIPTIONAL REGULATOR BETI"/>
    <property type="match status" value="1"/>
</dbReference>
<organism evidence="6 7">
    <name type="scientific">Roseofilum reptotaenium AO1-A</name>
    <dbReference type="NCBI Taxonomy" id="1925591"/>
    <lineage>
        <taxon>Bacteria</taxon>
        <taxon>Bacillati</taxon>
        <taxon>Cyanobacteriota</taxon>
        <taxon>Cyanophyceae</taxon>
        <taxon>Desertifilales</taxon>
        <taxon>Desertifilaceae</taxon>
        <taxon>Roseofilum</taxon>
    </lineage>
</organism>
<name>A0A1L9QLK8_9CYAN</name>
<dbReference type="InterPro" id="IPR036271">
    <property type="entry name" value="Tet_transcr_reg_TetR-rel_C_sf"/>
</dbReference>
<dbReference type="AlphaFoldDB" id="A0A1L9QLK8"/>
<dbReference type="GO" id="GO:0003700">
    <property type="term" value="F:DNA-binding transcription factor activity"/>
    <property type="evidence" value="ECO:0007669"/>
    <property type="project" value="TreeGrafter"/>
</dbReference>
<dbReference type="InterPro" id="IPR041479">
    <property type="entry name" value="TetR_CgmR_C"/>
</dbReference>
<dbReference type="GO" id="GO:0000976">
    <property type="term" value="F:transcription cis-regulatory region binding"/>
    <property type="evidence" value="ECO:0007669"/>
    <property type="project" value="TreeGrafter"/>
</dbReference>
<dbReference type="STRING" id="1925591.BI308_21865"/>
<protein>
    <recommendedName>
        <fullName evidence="5">HTH tetR-type domain-containing protein</fullName>
    </recommendedName>
</protein>
<dbReference type="InterPro" id="IPR050109">
    <property type="entry name" value="HTH-type_TetR-like_transc_reg"/>
</dbReference>